<feature type="chain" id="PRO_5018064237" description="Curlin associated repeat-containing protein" evidence="1">
    <location>
        <begin position="20"/>
        <end position="133"/>
    </location>
</feature>
<evidence type="ECO:0008006" key="4">
    <source>
        <dbReference type="Google" id="ProtNLM"/>
    </source>
</evidence>
<dbReference type="Proteomes" id="UP000268372">
    <property type="component" value="Unassembled WGS sequence"/>
</dbReference>
<comment type="caution">
    <text evidence="2">The sequence shown here is derived from an EMBL/GenBank/DDBJ whole genome shotgun (WGS) entry which is preliminary data.</text>
</comment>
<dbReference type="AlphaFoldDB" id="A0A3P1B2P4"/>
<evidence type="ECO:0000256" key="1">
    <source>
        <dbReference type="SAM" id="SignalP"/>
    </source>
</evidence>
<sequence length="133" mass="15126">MKNTATLLFTFFCVFTLSAQTSQASFLNDKKELQKIHPEALILTELNRVDGTQVVQIGDYNLATIESQQMQVNQIGNHQLLYYNETSKLQPSNLNVNMEGANNYIEIYGNNSIMENMSINVQGNDRSVIIRNY</sequence>
<dbReference type="OrthoDB" id="1268387at2"/>
<organism evidence="2 3">
    <name type="scientific">Paenimyroides viscosum</name>
    <dbReference type="NCBI Taxonomy" id="2488729"/>
    <lineage>
        <taxon>Bacteria</taxon>
        <taxon>Pseudomonadati</taxon>
        <taxon>Bacteroidota</taxon>
        <taxon>Flavobacteriia</taxon>
        <taxon>Flavobacteriales</taxon>
        <taxon>Flavobacteriaceae</taxon>
        <taxon>Paenimyroides</taxon>
    </lineage>
</organism>
<feature type="signal peptide" evidence="1">
    <location>
        <begin position="1"/>
        <end position="19"/>
    </location>
</feature>
<accession>A0A3P1B2P4</accession>
<name>A0A3P1B2P4_9FLAO</name>
<reference evidence="2 3" key="1">
    <citation type="submission" date="2018-11" db="EMBL/GenBank/DDBJ databases">
        <title>Flavobacterium sp. nov., YIM 102796 draft genome.</title>
        <authorList>
            <person name="Li G."/>
            <person name="Jiang Y."/>
        </authorList>
    </citation>
    <scope>NUCLEOTIDE SEQUENCE [LARGE SCALE GENOMIC DNA]</scope>
    <source>
        <strain evidence="2 3">YIM 102796</strain>
    </source>
</reference>
<protein>
    <recommendedName>
        <fullName evidence="4">Curlin associated repeat-containing protein</fullName>
    </recommendedName>
</protein>
<proteinExistence type="predicted"/>
<keyword evidence="1" id="KW-0732">Signal</keyword>
<dbReference type="RefSeq" id="WP_124899023.1">
    <property type="nucleotide sequence ID" value="NZ_RQTJ01000009.1"/>
</dbReference>
<evidence type="ECO:0000313" key="3">
    <source>
        <dbReference type="Proteomes" id="UP000268372"/>
    </source>
</evidence>
<keyword evidence="3" id="KW-1185">Reference proteome</keyword>
<dbReference type="EMBL" id="RQTJ01000009">
    <property type="protein sequence ID" value="RRA95437.1"/>
    <property type="molecule type" value="Genomic_DNA"/>
</dbReference>
<gene>
    <name evidence="2" type="ORF">EG242_06155</name>
</gene>
<evidence type="ECO:0000313" key="2">
    <source>
        <dbReference type="EMBL" id="RRA95437.1"/>
    </source>
</evidence>